<dbReference type="AlphaFoldDB" id="U5DMG0"/>
<evidence type="ECO:0000313" key="2">
    <source>
        <dbReference type="Proteomes" id="UP000016960"/>
    </source>
</evidence>
<dbReference type="RefSeq" id="WP_022604188.1">
    <property type="nucleotide sequence ID" value="NZ_ASSJ01000005.1"/>
</dbReference>
<organism evidence="1 2">
    <name type="scientific">Rubidibacter lacunae KORDI 51-2</name>
    <dbReference type="NCBI Taxonomy" id="582515"/>
    <lineage>
        <taxon>Bacteria</taxon>
        <taxon>Bacillati</taxon>
        <taxon>Cyanobacteriota</taxon>
        <taxon>Cyanophyceae</taxon>
        <taxon>Oscillatoriophycideae</taxon>
        <taxon>Chroococcales</taxon>
        <taxon>Aphanothecaceae</taxon>
        <taxon>Rubidibacter</taxon>
    </lineage>
</organism>
<dbReference type="eggNOG" id="COG0823">
    <property type="taxonomic scope" value="Bacteria"/>
</dbReference>
<dbReference type="EMBL" id="ASSJ01000005">
    <property type="protein sequence ID" value="ERN42861.1"/>
    <property type="molecule type" value="Genomic_DNA"/>
</dbReference>
<dbReference type="Proteomes" id="UP000016960">
    <property type="component" value="Unassembled WGS sequence"/>
</dbReference>
<dbReference type="InterPro" id="IPR011042">
    <property type="entry name" value="6-blade_b-propeller_TolB-like"/>
</dbReference>
<protein>
    <submittedName>
        <fullName evidence="1">Uncharacterized protein</fullName>
    </submittedName>
</protein>
<accession>U5DMG0</accession>
<dbReference type="InParanoid" id="U5DMG0"/>
<sequence>MSLSVAYLSQGKLYFKPDNQAVREIESEFGRSVQERRLQNERRQALRDRSIRAMLQPPTGDRQNTHTEAAVPVHITSICRIEQDQLLYTLESTELGGLFQYNPTQQSERRLFHSTEFQIGFLDFSKKHQLMACTKNYPTGISNLATLELNDHRPLDLTEGDSIDCAPHWSDRARKAIVYQSAGVSRNSQGYVVNRAPFAIMELDFEQQDVRTLAEDPKSDLLGPQCSADGWLYYIRRPYKPLGGFSLTQLLKDLLLLPVRLLYAIFQFFNIFSQMTTGQPLINATTRQEVGRQPLRTLGGTFFPENLPKKHRGETDAPALVPPSWQLVRQGVEGVPEILAKSVLSYDLAEDGTIVYTNGSGVFAIRADGNGSLMTQKNHERILVGRAIEGVTVLTSNTENRSS</sequence>
<comment type="caution">
    <text evidence="1">The sequence shown here is derived from an EMBL/GenBank/DDBJ whole genome shotgun (WGS) entry which is preliminary data.</text>
</comment>
<dbReference type="STRING" id="582515.KR51_00003870"/>
<keyword evidence="2" id="KW-1185">Reference proteome</keyword>
<reference evidence="1 2" key="1">
    <citation type="submission" date="2013-05" db="EMBL/GenBank/DDBJ databases">
        <title>Draft genome sequence of Rubidibacter lacunae KORDI 51-2.</title>
        <authorList>
            <person name="Choi D.H."/>
            <person name="Noh J.H."/>
            <person name="Kwon K.-K."/>
            <person name="Lee J.-H."/>
            <person name="Ryu J.-Y."/>
        </authorList>
    </citation>
    <scope>NUCLEOTIDE SEQUENCE [LARGE SCALE GENOMIC DNA]</scope>
    <source>
        <strain evidence="1 2">KORDI 51-2</strain>
    </source>
</reference>
<dbReference type="OrthoDB" id="8879187at2"/>
<dbReference type="SUPFAM" id="SSF82171">
    <property type="entry name" value="DPP6 N-terminal domain-like"/>
    <property type="match status" value="1"/>
</dbReference>
<dbReference type="Gene3D" id="2.120.10.30">
    <property type="entry name" value="TolB, C-terminal domain"/>
    <property type="match status" value="1"/>
</dbReference>
<proteinExistence type="predicted"/>
<name>U5DMG0_9CHRO</name>
<gene>
    <name evidence="1" type="ORF">KR51_00003870</name>
</gene>
<evidence type="ECO:0000313" key="1">
    <source>
        <dbReference type="EMBL" id="ERN42861.1"/>
    </source>
</evidence>